<protein>
    <submittedName>
        <fullName evidence="10">Cysteine desulfurase</fullName>
    </submittedName>
</protein>
<keyword evidence="7" id="KW-0411">Iron-sulfur</keyword>
<accession>A0A7V2ATT6</accession>
<keyword evidence="3" id="KW-0808">Transferase</keyword>
<evidence type="ECO:0000256" key="8">
    <source>
        <dbReference type="ARBA" id="ARBA00050776"/>
    </source>
</evidence>
<name>A0A7V2ATT6_UNCEI</name>
<dbReference type="InterPro" id="IPR000192">
    <property type="entry name" value="Aminotrans_V_dom"/>
</dbReference>
<evidence type="ECO:0000256" key="6">
    <source>
        <dbReference type="ARBA" id="ARBA00023004"/>
    </source>
</evidence>
<keyword evidence="5" id="KW-0663">Pyridoxal phosphate</keyword>
<reference evidence="10" key="1">
    <citation type="journal article" date="2020" name="mSystems">
        <title>Genome- and Community-Level Interaction Insights into Carbon Utilization and Element Cycling Functions of Hydrothermarchaeota in Hydrothermal Sediment.</title>
        <authorList>
            <person name="Zhou Z."/>
            <person name="Liu Y."/>
            <person name="Xu W."/>
            <person name="Pan J."/>
            <person name="Luo Z.H."/>
            <person name="Li M."/>
        </authorList>
    </citation>
    <scope>NUCLEOTIDE SEQUENCE [LARGE SCALE GENOMIC DNA]</scope>
    <source>
        <strain evidence="10">SpSt-1233</strain>
    </source>
</reference>
<dbReference type="Pfam" id="PF00266">
    <property type="entry name" value="Aminotran_5"/>
    <property type="match status" value="1"/>
</dbReference>
<dbReference type="InterPro" id="IPR016454">
    <property type="entry name" value="Cysteine_dSase"/>
</dbReference>
<evidence type="ECO:0000313" key="10">
    <source>
        <dbReference type="EMBL" id="HER43102.1"/>
    </source>
</evidence>
<evidence type="ECO:0000256" key="1">
    <source>
        <dbReference type="ARBA" id="ARBA00001933"/>
    </source>
</evidence>
<comment type="caution">
    <text evidence="10">The sequence shown here is derived from an EMBL/GenBank/DDBJ whole genome shotgun (WGS) entry which is preliminary data.</text>
</comment>
<comment type="catalytic activity">
    <reaction evidence="8">
        <text>(sulfur carrier)-H + L-cysteine = (sulfur carrier)-SH + L-alanine</text>
        <dbReference type="Rhea" id="RHEA:43892"/>
        <dbReference type="Rhea" id="RHEA-COMP:14737"/>
        <dbReference type="Rhea" id="RHEA-COMP:14739"/>
        <dbReference type="ChEBI" id="CHEBI:29917"/>
        <dbReference type="ChEBI" id="CHEBI:35235"/>
        <dbReference type="ChEBI" id="CHEBI:57972"/>
        <dbReference type="ChEBI" id="CHEBI:64428"/>
        <dbReference type="EC" id="2.8.1.7"/>
    </reaction>
</comment>
<dbReference type="PANTHER" id="PTHR11601:SF34">
    <property type="entry name" value="CYSTEINE DESULFURASE"/>
    <property type="match status" value="1"/>
</dbReference>
<dbReference type="PANTHER" id="PTHR11601">
    <property type="entry name" value="CYSTEINE DESULFURYLASE FAMILY MEMBER"/>
    <property type="match status" value="1"/>
</dbReference>
<evidence type="ECO:0000256" key="4">
    <source>
        <dbReference type="ARBA" id="ARBA00022723"/>
    </source>
</evidence>
<evidence type="ECO:0000256" key="7">
    <source>
        <dbReference type="ARBA" id="ARBA00023014"/>
    </source>
</evidence>
<dbReference type="GO" id="GO:0031071">
    <property type="term" value="F:cysteine desulfurase activity"/>
    <property type="evidence" value="ECO:0007669"/>
    <property type="project" value="UniProtKB-EC"/>
</dbReference>
<dbReference type="InterPro" id="IPR015424">
    <property type="entry name" value="PyrdxlP-dep_Trfase"/>
</dbReference>
<dbReference type="Proteomes" id="UP000886069">
    <property type="component" value="Unassembled WGS sequence"/>
</dbReference>
<dbReference type="GO" id="GO:0046872">
    <property type="term" value="F:metal ion binding"/>
    <property type="evidence" value="ECO:0007669"/>
    <property type="project" value="UniProtKB-KW"/>
</dbReference>
<dbReference type="InterPro" id="IPR015422">
    <property type="entry name" value="PyrdxlP-dep_Trfase_small"/>
</dbReference>
<dbReference type="Gene3D" id="3.40.640.10">
    <property type="entry name" value="Type I PLP-dependent aspartate aminotransferase-like (Major domain)"/>
    <property type="match status" value="1"/>
</dbReference>
<keyword evidence="4" id="KW-0479">Metal-binding</keyword>
<proteinExistence type="inferred from homology"/>
<feature type="domain" description="Aminotransferase class V" evidence="9">
    <location>
        <begin position="1"/>
        <end position="300"/>
    </location>
</feature>
<feature type="non-terminal residue" evidence="10">
    <location>
        <position position="1"/>
    </location>
</feature>
<dbReference type="AlphaFoldDB" id="A0A7V2ATT6"/>
<comment type="cofactor">
    <cofactor evidence="1">
        <name>pyridoxal 5'-phosphate</name>
        <dbReference type="ChEBI" id="CHEBI:597326"/>
    </cofactor>
</comment>
<dbReference type="InterPro" id="IPR015421">
    <property type="entry name" value="PyrdxlP-dep_Trfase_major"/>
</dbReference>
<keyword evidence="6" id="KW-0408">Iron</keyword>
<dbReference type="FunFam" id="3.40.640.10:FF:000084">
    <property type="entry name" value="IscS-like cysteine desulfurase"/>
    <property type="match status" value="1"/>
</dbReference>
<evidence type="ECO:0000256" key="5">
    <source>
        <dbReference type="ARBA" id="ARBA00022898"/>
    </source>
</evidence>
<sequence length="322" mass="33787">SGGTESDNLAIRGVIGAARGKNRRCHVITSAIEHPAVLRTCEAMEREGCDVTYLKSGTDGAVRPGELKNALRPETVLVSVMLANNETGVIQPIAEITELTRGKGIILHTDAVQGVGKIPVDVDELGADLLSISAHKFYGPKGIGAIYVRRGAAIEPAYTGGGQENGLRPGTLNVPGIVGFGEACRITKDRLPSEMARIGELRDRLESGLRDRVDDLLFNGIEAPRVPNTSSVAVPRIEGEAITLNLSMLGFAVSSGSACASGSSEASQVLVSMGLDPADAQGGVRISLGIENTKEEIESFVDAFAGVVDRLRKLSPLGRHTA</sequence>
<evidence type="ECO:0000256" key="3">
    <source>
        <dbReference type="ARBA" id="ARBA00022679"/>
    </source>
</evidence>
<evidence type="ECO:0000256" key="2">
    <source>
        <dbReference type="ARBA" id="ARBA00006490"/>
    </source>
</evidence>
<evidence type="ECO:0000259" key="9">
    <source>
        <dbReference type="Pfam" id="PF00266"/>
    </source>
</evidence>
<dbReference type="EMBL" id="DSEC01000100">
    <property type="protein sequence ID" value="HER43102.1"/>
    <property type="molecule type" value="Genomic_DNA"/>
</dbReference>
<dbReference type="PIRSF" id="PIRSF005572">
    <property type="entry name" value="NifS"/>
    <property type="match status" value="1"/>
</dbReference>
<dbReference type="GO" id="GO:0051536">
    <property type="term" value="F:iron-sulfur cluster binding"/>
    <property type="evidence" value="ECO:0007669"/>
    <property type="project" value="UniProtKB-KW"/>
</dbReference>
<organism evidence="10">
    <name type="scientific">Eiseniibacteriota bacterium</name>
    <dbReference type="NCBI Taxonomy" id="2212470"/>
    <lineage>
        <taxon>Bacteria</taxon>
        <taxon>Candidatus Eiseniibacteriota</taxon>
    </lineage>
</organism>
<dbReference type="SUPFAM" id="SSF53383">
    <property type="entry name" value="PLP-dependent transferases"/>
    <property type="match status" value="1"/>
</dbReference>
<comment type="similarity">
    <text evidence="2">Belongs to the class-V pyridoxal-phosphate-dependent aminotransferase family. NifS/IscS subfamily.</text>
</comment>
<gene>
    <name evidence="10" type="ORF">ENO08_01415</name>
</gene>
<dbReference type="Gene3D" id="1.10.260.50">
    <property type="match status" value="1"/>
</dbReference>
<dbReference type="Gene3D" id="3.90.1150.10">
    <property type="entry name" value="Aspartate Aminotransferase, domain 1"/>
    <property type="match status" value="1"/>
</dbReference>